<dbReference type="Proteomes" id="UP001374803">
    <property type="component" value="Chromosome"/>
</dbReference>
<dbReference type="EMBL" id="CP089983">
    <property type="protein sequence ID" value="WXB06226.1"/>
    <property type="molecule type" value="Genomic_DNA"/>
</dbReference>
<organism evidence="1 2">
    <name type="scientific">Pendulispora rubella</name>
    <dbReference type="NCBI Taxonomy" id="2741070"/>
    <lineage>
        <taxon>Bacteria</taxon>
        <taxon>Pseudomonadati</taxon>
        <taxon>Myxococcota</taxon>
        <taxon>Myxococcia</taxon>
        <taxon>Myxococcales</taxon>
        <taxon>Sorangiineae</taxon>
        <taxon>Pendulisporaceae</taxon>
        <taxon>Pendulispora</taxon>
    </lineage>
</organism>
<accession>A0ABZ2L8T5</accession>
<dbReference type="PANTHER" id="PTHR48098">
    <property type="entry name" value="ENTEROCHELIN ESTERASE-RELATED"/>
    <property type="match status" value="1"/>
</dbReference>
<dbReference type="InterPro" id="IPR050583">
    <property type="entry name" value="Mycobacterial_A85_antigen"/>
</dbReference>
<evidence type="ECO:0000313" key="2">
    <source>
        <dbReference type="Proteomes" id="UP001374803"/>
    </source>
</evidence>
<gene>
    <name evidence="1" type="ORF">LVJ94_03065</name>
</gene>
<dbReference type="InterPro" id="IPR000801">
    <property type="entry name" value="Esterase-like"/>
</dbReference>
<dbReference type="RefSeq" id="WP_394835875.1">
    <property type="nucleotide sequence ID" value="NZ_CP089929.1"/>
</dbReference>
<sequence length="443" mass="47343">MLSLSAAVLTAAPSAAPSPSAPPPFAWDDGEGIHVVSSTQLDPRQYALAVQSAALGRTVNVRVLLPADYVNAPAARYPVLYLFHGTSGRASDWVTFGEAAQTTAGLPWIVVMPDSGFDGDGGGWFTDWWDSNTVEGPSRWETFHISQLVPWIDHNLRTKRERHGRAIAGLSQGGFGAYSYAARHPDMFGAAASFSGAPDIDSNLLTAVIAELVITTTAVVLDHVQPFAMFGPRLTNEINWQGHDPATLARNLRWTNMWLYTAAGVPGPAEPPNPASTLIEQLTHASTLSFHDRLGSLGIASHFHDGLVGTHSWPYWTQYLRQFAGELAPMFAQPPAPPTTISYESIDPSWSQWGWSVSLQRDTAQQWSSLSNADAHGFVLTGAGTATVVTPALYPPASTWTVTTTGACGNGSARIEADAAGRLHVTLPQGPLPFSATTVTIHG</sequence>
<evidence type="ECO:0000313" key="1">
    <source>
        <dbReference type="EMBL" id="WXB06226.1"/>
    </source>
</evidence>
<dbReference type="Pfam" id="PF00756">
    <property type="entry name" value="Esterase"/>
    <property type="match status" value="1"/>
</dbReference>
<dbReference type="Gene3D" id="3.40.50.1820">
    <property type="entry name" value="alpha/beta hydrolase"/>
    <property type="match status" value="1"/>
</dbReference>
<reference evidence="1" key="1">
    <citation type="submission" date="2021-12" db="EMBL/GenBank/DDBJ databases">
        <title>Discovery of the Pendulisporaceae a myxobacterial family with distinct sporulation behavior and unique specialized metabolism.</title>
        <authorList>
            <person name="Garcia R."/>
            <person name="Popoff A."/>
            <person name="Bader C.D."/>
            <person name="Loehr J."/>
            <person name="Walesch S."/>
            <person name="Walt C."/>
            <person name="Boldt J."/>
            <person name="Bunk B."/>
            <person name="Haeckl F.J.F.P.J."/>
            <person name="Gunesch A.P."/>
            <person name="Birkelbach J."/>
            <person name="Nuebel U."/>
            <person name="Pietschmann T."/>
            <person name="Bach T."/>
            <person name="Mueller R."/>
        </authorList>
    </citation>
    <scope>NUCLEOTIDE SEQUENCE</scope>
    <source>
        <strain evidence="1">MSr11367</strain>
    </source>
</reference>
<proteinExistence type="predicted"/>
<name>A0ABZ2L8T5_9BACT</name>
<dbReference type="InterPro" id="IPR029058">
    <property type="entry name" value="AB_hydrolase_fold"/>
</dbReference>
<protein>
    <submittedName>
        <fullName evidence="1">Esterase family protein</fullName>
    </submittedName>
</protein>
<dbReference type="SUPFAM" id="SSF53474">
    <property type="entry name" value="alpha/beta-Hydrolases"/>
    <property type="match status" value="1"/>
</dbReference>
<keyword evidence="2" id="KW-1185">Reference proteome</keyword>
<dbReference type="PANTHER" id="PTHR48098:SF1">
    <property type="entry name" value="DIACYLGLYCEROL ACYLTRANSFERASE_MYCOLYLTRANSFERASE AG85A"/>
    <property type="match status" value="1"/>
</dbReference>